<sequence length="105" mass="11576">MDVLPRLTAEKSIGPALGQYATRAADRRTGLTPMAVLRINNNPEMLATVYQRKAGQLPSPCPPGTNVCWGLDDTYAAYDFDCCNPDQPCRHDPEGSPFCRPYESE</sequence>
<reference evidence="1 2" key="1">
    <citation type="submission" date="2021-03" db="EMBL/GenBank/DDBJ databases">
        <title>Actinomadura violae sp. nov., isolated from lichen in Thailand.</title>
        <authorList>
            <person name="Kanchanasin P."/>
            <person name="Saeng-In P."/>
            <person name="Phongsopitanun W."/>
            <person name="Yuki M."/>
            <person name="Kudo T."/>
            <person name="Ohkuma M."/>
            <person name="Tanasupawat S."/>
        </authorList>
    </citation>
    <scope>NUCLEOTIDE SEQUENCE [LARGE SCALE GENOMIC DNA]</scope>
    <source>
        <strain evidence="1 2">LCR2-06</strain>
    </source>
</reference>
<keyword evidence="2" id="KW-1185">Reference proteome</keyword>
<name>A0ABS3S8V3_9ACTN</name>
<dbReference type="EMBL" id="JAGEPF010000046">
    <property type="protein sequence ID" value="MBO2465440.1"/>
    <property type="molecule type" value="Genomic_DNA"/>
</dbReference>
<proteinExistence type="predicted"/>
<gene>
    <name evidence="1" type="ORF">J4709_48560</name>
</gene>
<protein>
    <submittedName>
        <fullName evidence="1">Uncharacterized protein</fullName>
    </submittedName>
</protein>
<evidence type="ECO:0000313" key="1">
    <source>
        <dbReference type="EMBL" id="MBO2465440.1"/>
    </source>
</evidence>
<comment type="caution">
    <text evidence="1">The sequence shown here is derived from an EMBL/GenBank/DDBJ whole genome shotgun (WGS) entry which is preliminary data.</text>
</comment>
<accession>A0ABS3S8V3</accession>
<evidence type="ECO:0000313" key="2">
    <source>
        <dbReference type="Proteomes" id="UP000680206"/>
    </source>
</evidence>
<dbReference type="RefSeq" id="WP_208252289.1">
    <property type="nucleotide sequence ID" value="NZ_JAGEPF010000046.1"/>
</dbReference>
<organism evidence="1 2">
    <name type="scientific">Actinomadura violacea</name>
    <dbReference type="NCBI Taxonomy" id="2819934"/>
    <lineage>
        <taxon>Bacteria</taxon>
        <taxon>Bacillati</taxon>
        <taxon>Actinomycetota</taxon>
        <taxon>Actinomycetes</taxon>
        <taxon>Streptosporangiales</taxon>
        <taxon>Thermomonosporaceae</taxon>
        <taxon>Actinomadura</taxon>
    </lineage>
</organism>
<dbReference type="Proteomes" id="UP000680206">
    <property type="component" value="Unassembled WGS sequence"/>
</dbReference>